<sequence>MLHPFAVLSLFLMVVLVGLSTPLSAERRIQTVNFGVVPQQSAQKLALKWQPVFDALQASSGIQILFKTAPDIPEFERRLAEGEYDLAYMNPYHFTVFNLEPGYQAMVRAADREIKGIIVVARDSSIQQLSDLSGLTLAFPAPAAFAASMLPRAYLANENIMIATKYVQTHDSVYLTVARGLYAAGGGVMRTFASMPDNVKAQLRILWTTPGYTPHAIANHPRLSGQVRFRLTQALLHLDQTPEGRLALQGLKINGFTPAEDADWDDVRALKIGLLGG</sequence>
<dbReference type="EMBL" id="CP021425">
    <property type="protein sequence ID" value="ARU55234.1"/>
    <property type="molecule type" value="Genomic_DNA"/>
</dbReference>
<dbReference type="Gene3D" id="3.40.190.10">
    <property type="entry name" value="Periplasmic binding protein-like II"/>
    <property type="match status" value="2"/>
</dbReference>
<protein>
    <submittedName>
        <fullName evidence="1">PhnT family ABC superfamily porter</fullName>
    </submittedName>
</protein>
<organism evidence="1 2">
    <name type="scientific">Oleiphilus messinensis</name>
    <dbReference type="NCBI Taxonomy" id="141451"/>
    <lineage>
        <taxon>Bacteria</taxon>
        <taxon>Pseudomonadati</taxon>
        <taxon>Pseudomonadota</taxon>
        <taxon>Gammaproteobacteria</taxon>
        <taxon>Oceanospirillales</taxon>
        <taxon>Oleiphilaceae</taxon>
        <taxon>Oleiphilus</taxon>
    </lineage>
</organism>
<keyword evidence="2" id="KW-1185">Reference proteome</keyword>
<name>A0A1Y0I720_9GAMM</name>
<evidence type="ECO:0000313" key="2">
    <source>
        <dbReference type="Proteomes" id="UP000196027"/>
    </source>
</evidence>
<dbReference type="AlphaFoldDB" id="A0A1Y0I720"/>
<dbReference type="KEGG" id="ome:OLMES_1149"/>
<reference evidence="1 2" key="1">
    <citation type="submission" date="2017-05" db="EMBL/GenBank/DDBJ databases">
        <title>Genomic insights into alkan degradation activity of Oleiphilus messinensis.</title>
        <authorList>
            <person name="Kozyavkin S.A."/>
            <person name="Slesarev A.I."/>
            <person name="Golyshin P.N."/>
            <person name="Korzhenkov A."/>
            <person name="Golyshina O.N."/>
            <person name="Toshchakov S.V."/>
        </authorList>
    </citation>
    <scope>NUCLEOTIDE SEQUENCE [LARGE SCALE GENOMIC DNA]</scope>
    <source>
        <strain evidence="1 2">ME102</strain>
    </source>
</reference>
<dbReference type="PANTHER" id="PTHR35841:SF1">
    <property type="entry name" value="PHOSPHONATES-BINDING PERIPLASMIC PROTEIN"/>
    <property type="match status" value="1"/>
</dbReference>
<dbReference type="Proteomes" id="UP000196027">
    <property type="component" value="Chromosome"/>
</dbReference>
<dbReference type="SUPFAM" id="SSF53850">
    <property type="entry name" value="Periplasmic binding protein-like II"/>
    <property type="match status" value="1"/>
</dbReference>
<evidence type="ECO:0000313" key="1">
    <source>
        <dbReference type="EMBL" id="ARU55234.1"/>
    </source>
</evidence>
<accession>A0A1Y0I720</accession>
<dbReference type="Pfam" id="PF12974">
    <property type="entry name" value="Phosphonate-bd"/>
    <property type="match status" value="1"/>
</dbReference>
<dbReference type="PANTHER" id="PTHR35841">
    <property type="entry name" value="PHOSPHONATES-BINDING PERIPLASMIC PROTEIN"/>
    <property type="match status" value="1"/>
</dbReference>
<proteinExistence type="predicted"/>
<gene>
    <name evidence="1" type="ORF">OLMES_1149</name>
</gene>
<dbReference type="RefSeq" id="WP_198343232.1">
    <property type="nucleotide sequence ID" value="NZ_CP021425.1"/>
</dbReference>